<comment type="caution">
    <text evidence="2">The sequence shown here is derived from an EMBL/GenBank/DDBJ whole genome shotgun (WGS) entry which is preliminary data.</text>
</comment>
<feature type="region of interest" description="Disordered" evidence="1">
    <location>
        <begin position="1"/>
        <end position="200"/>
    </location>
</feature>
<feature type="compositionally biased region" description="Basic and acidic residues" evidence="1">
    <location>
        <begin position="68"/>
        <end position="86"/>
    </location>
</feature>
<reference evidence="3" key="1">
    <citation type="submission" date="2018-05" db="EMBL/GenBank/DDBJ databases">
        <authorList>
            <person name="Nie L."/>
        </authorList>
    </citation>
    <scope>NUCLEOTIDE SEQUENCE [LARGE SCALE GENOMIC DNA]</scope>
    <source>
        <strain evidence="3">NL</strain>
    </source>
</reference>
<evidence type="ECO:0000313" key="3">
    <source>
        <dbReference type="Proteomes" id="UP000248553"/>
    </source>
</evidence>
<dbReference type="AlphaFoldDB" id="A0A328B8F4"/>
<proteinExistence type="predicted"/>
<sequence length="200" mass="21062">MSIDPKNRPVREIPNDTTDEELQAGHIIPGADPPKNEAARGGFGNRDGKQGFGTDSSDGISAVSVNEDADKPGHPADNMRGDDEGRPVVPNEDMPTPDVLDPRRLPDALSETDGDSRRARNAGEDLTDADDLDAVDRLDDFGDDEDDDIDASDSDGVRGGRSASTGGAIDYNSKASDARPDTNADLTDPDAQESGIAKGF</sequence>
<evidence type="ECO:0000256" key="1">
    <source>
        <dbReference type="SAM" id="MobiDB-lite"/>
    </source>
</evidence>
<evidence type="ECO:0000313" key="2">
    <source>
        <dbReference type="EMBL" id="RAK63217.1"/>
    </source>
</evidence>
<feature type="compositionally biased region" description="Acidic residues" evidence="1">
    <location>
        <begin position="141"/>
        <end position="153"/>
    </location>
</feature>
<dbReference type="OrthoDB" id="894381at2"/>
<feature type="compositionally biased region" description="Basic and acidic residues" evidence="1">
    <location>
        <begin position="1"/>
        <end position="14"/>
    </location>
</feature>
<keyword evidence="3" id="KW-1185">Reference proteome</keyword>
<gene>
    <name evidence="2" type="ORF">DLM85_21770</name>
</gene>
<feature type="compositionally biased region" description="Basic and acidic residues" evidence="1">
    <location>
        <begin position="114"/>
        <end position="123"/>
    </location>
</feature>
<dbReference type="RefSeq" id="WP_111480294.1">
    <property type="nucleotide sequence ID" value="NZ_QHKM01000010.1"/>
</dbReference>
<protein>
    <submittedName>
        <fullName evidence="2">Uncharacterized protein</fullName>
    </submittedName>
</protein>
<accession>A0A328B8F4</accession>
<dbReference type="EMBL" id="QHKM01000010">
    <property type="protein sequence ID" value="RAK63217.1"/>
    <property type="molecule type" value="Genomic_DNA"/>
</dbReference>
<dbReference type="Proteomes" id="UP000248553">
    <property type="component" value="Unassembled WGS sequence"/>
</dbReference>
<name>A0A328B8F4_9BACT</name>
<organism evidence="2 3">
    <name type="scientific">Hymenobacter edaphi</name>
    <dbReference type="NCBI Taxonomy" id="2211146"/>
    <lineage>
        <taxon>Bacteria</taxon>
        <taxon>Pseudomonadati</taxon>
        <taxon>Bacteroidota</taxon>
        <taxon>Cytophagia</taxon>
        <taxon>Cytophagales</taxon>
        <taxon>Hymenobacteraceae</taxon>
        <taxon>Hymenobacter</taxon>
    </lineage>
</organism>